<organism evidence="1 2">
    <name type="scientific">Roseateles amylovorans</name>
    <dbReference type="NCBI Taxonomy" id="2978473"/>
    <lineage>
        <taxon>Bacteria</taxon>
        <taxon>Pseudomonadati</taxon>
        <taxon>Pseudomonadota</taxon>
        <taxon>Betaproteobacteria</taxon>
        <taxon>Burkholderiales</taxon>
        <taxon>Sphaerotilaceae</taxon>
        <taxon>Roseateles</taxon>
    </lineage>
</organism>
<accession>A0ABY6B475</accession>
<dbReference type="Proteomes" id="UP001064933">
    <property type="component" value="Chromosome"/>
</dbReference>
<dbReference type="RefSeq" id="WP_261759808.1">
    <property type="nucleotide sequence ID" value="NZ_CP104562.2"/>
</dbReference>
<evidence type="ECO:0000313" key="1">
    <source>
        <dbReference type="EMBL" id="UXH79990.1"/>
    </source>
</evidence>
<proteinExistence type="predicted"/>
<dbReference type="EMBL" id="CP104562">
    <property type="protein sequence ID" value="UXH79990.1"/>
    <property type="molecule type" value="Genomic_DNA"/>
</dbReference>
<evidence type="ECO:0000313" key="2">
    <source>
        <dbReference type="Proteomes" id="UP001064933"/>
    </source>
</evidence>
<keyword evidence="2" id="KW-1185">Reference proteome</keyword>
<gene>
    <name evidence="1" type="ORF">N4261_08960</name>
</gene>
<name>A0ABY6B475_9BURK</name>
<reference evidence="1" key="1">
    <citation type="submission" date="2022-10" db="EMBL/GenBank/DDBJ databases">
        <title>Characterization and whole genome sequencing of a new Roseateles species, isolated from fresh water.</title>
        <authorList>
            <person name="Guliayeva D.Y."/>
            <person name="Akhremchuk A.E."/>
            <person name="Sikolenko M.A."/>
            <person name="Valentovich L.N."/>
            <person name="Sidarenka A.V."/>
        </authorList>
    </citation>
    <scope>NUCLEOTIDE SEQUENCE</scope>
    <source>
        <strain evidence="1">BIM B-1768</strain>
    </source>
</reference>
<protein>
    <submittedName>
        <fullName evidence="1">Uncharacterized protein</fullName>
    </submittedName>
</protein>
<sequence length="55" mass="5950">MKDTAKKYGIALVERKGKQAPKTGMSSGEVNPSTVAAAKRVITTHRQVIRALAKR</sequence>